<dbReference type="Proteomes" id="UP000593571">
    <property type="component" value="Unassembled WGS sequence"/>
</dbReference>
<protein>
    <submittedName>
        <fullName evidence="1">Uncharacterized protein</fullName>
    </submittedName>
</protein>
<reference evidence="1 2" key="1">
    <citation type="journal article" date="2020" name="Nature">
        <title>Six reference-quality genomes reveal evolution of bat adaptations.</title>
        <authorList>
            <person name="Jebb D."/>
            <person name="Huang Z."/>
            <person name="Pippel M."/>
            <person name="Hughes G.M."/>
            <person name="Lavrichenko K."/>
            <person name="Devanna P."/>
            <person name="Winkler S."/>
            <person name="Jermiin L.S."/>
            <person name="Skirmuntt E.C."/>
            <person name="Katzourakis A."/>
            <person name="Burkitt-Gray L."/>
            <person name="Ray D.A."/>
            <person name="Sullivan K.A.M."/>
            <person name="Roscito J.G."/>
            <person name="Kirilenko B.M."/>
            <person name="Davalos L.M."/>
            <person name="Corthals A.P."/>
            <person name="Power M.L."/>
            <person name="Jones G."/>
            <person name="Ransome R.D."/>
            <person name="Dechmann D.K.N."/>
            <person name="Locatelli A.G."/>
            <person name="Puechmaille S.J."/>
            <person name="Fedrigo O."/>
            <person name="Jarvis E.D."/>
            <person name="Hiller M."/>
            <person name="Vernes S.C."/>
            <person name="Myers E.W."/>
            <person name="Teeling E.C."/>
        </authorList>
    </citation>
    <scope>NUCLEOTIDE SEQUENCE [LARGE SCALE GENOMIC DNA]</scope>
    <source>
        <strain evidence="1">MRouAeg1</strain>
        <tissue evidence="1">Muscle</tissue>
    </source>
</reference>
<keyword evidence="2" id="KW-1185">Reference proteome</keyword>
<accession>A0A7J8CHV3</accession>
<comment type="caution">
    <text evidence="1">The sequence shown here is derived from an EMBL/GenBank/DDBJ whole genome shotgun (WGS) entry which is preliminary data.</text>
</comment>
<dbReference type="EMBL" id="JACASE010000014">
    <property type="protein sequence ID" value="KAF6410441.1"/>
    <property type="molecule type" value="Genomic_DNA"/>
</dbReference>
<organism evidence="1 2">
    <name type="scientific">Rousettus aegyptiacus</name>
    <name type="common">Egyptian fruit bat</name>
    <name type="synonym">Pteropus aegyptiacus</name>
    <dbReference type="NCBI Taxonomy" id="9407"/>
    <lineage>
        <taxon>Eukaryota</taxon>
        <taxon>Metazoa</taxon>
        <taxon>Chordata</taxon>
        <taxon>Craniata</taxon>
        <taxon>Vertebrata</taxon>
        <taxon>Euteleostomi</taxon>
        <taxon>Mammalia</taxon>
        <taxon>Eutheria</taxon>
        <taxon>Laurasiatheria</taxon>
        <taxon>Chiroptera</taxon>
        <taxon>Yinpterochiroptera</taxon>
        <taxon>Pteropodoidea</taxon>
        <taxon>Pteropodidae</taxon>
        <taxon>Rousettinae</taxon>
        <taxon>Rousettus</taxon>
    </lineage>
</organism>
<evidence type="ECO:0000313" key="2">
    <source>
        <dbReference type="Proteomes" id="UP000593571"/>
    </source>
</evidence>
<proteinExistence type="predicted"/>
<gene>
    <name evidence="1" type="ORF">HJG63_008997</name>
</gene>
<sequence length="121" mass="13338">MCVPTPLGNQAKEIILGQVICALYTPHLLSLMPLAQGSEEPKPHGLRTPPTFPSASGALKPYGFISFLAQDRPGTEGSRTEGVWTWAFHRPTWAFMPWTVDGKCAVIYFVYSVCKCSLHTQ</sequence>
<evidence type="ECO:0000313" key="1">
    <source>
        <dbReference type="EMBL" id="KAF6410441.1"/>
    </source>
</evidence>
<name>A0A7J8CHV3_ROUAE</name>
<dbReference type="AlphaFoldDB" id="A0A7J8CHV3"/>